<accession>A0A9D9J208</accession>
<evidence type="ECO:0000313" key="3">
    <source>
        <dbReference type="Proteomes" id="UP000823750"/>
    </source>
</evidence>
<feature type="compositionally biased region" description="Polar residues" evidence="1">
    <location>
        <begin position="43"/>
        <end position="57"/>
    </location>
</feature>
<reference evidence="2" key="2">
    <citation type="journal article" date="2021" name="PeerJ">
        <title>Extensive microbial diversity within the chicken gut microbiome revealed by metagenomics and culture.</title>
        <authorList>
            <person name="Gilroy R."/>
            <person name="Ravi A."/>
            <person name="Getino M."/>
            <person name="Pursley I."/>
            <person name="Horton D.L."/>
            <person name="Alikhan N.F."/>
            <person name="Baker D."/>
            <person name="Gharbi K."/>
            <person name="Hall N."/>
            <person name="Watson M."/>
            <person name="Adriaenssens E.M."/>
            <person name="Foster-Nyarko E."/>
            <person name="Jarju S."/>
            <person name="Secka A."/>
            <person name="Antonio M."/>
            <person name="Oren A."/>
            <person name="Chaudhuri R.R."/>
            <person name="La Ragione R."/>
            <person name="Hildebrand F."/>
            <person name="Pallen M.J."/>
        </authorList>
    </citation>
    <scope>NUCLEOTIDE SEQUENCE</scope>
    <source>
        <strain evidence="2">B2-16538</strain>
    </source>
</reference>
<dbReference type="Proteomes" id="UP000823750">
    <property type="component" value="Unassembled WGS sequence"/>
</dbReference>
<reference evidence="2" key="1">
    <citation type="submission" date="2020-10" db="EMBL/GenBank/DDBJ databases">
        <authorList>
            <person name="Gilroy R."/>
        </authorList>
    </citation>
    <scope>NUCLEOTIDE SEQUENCE</scope>
    <source>
        <strain evidence="2">B2-16538</strain>
    </source>
</reference>
<comment type="caution">
    <text evidence="2">The sequence shown here is derived from an EMBL/GenBank/DDBJ whole genome shotgun (WGS) entry which is preliminary data.</text>
</comment>
<sequence>MADNYLEKKYEEYLARKAAAEKARRLAWKKRMDAYRKKLADESSGNQAGAGTGQTMSRTDRPNACTTKAGPVISGPTSQEEMTAKTK</sequence>
<feature type="region of interest" description="Disordered" evidence="1">
    <location>
        <begin position="38"/>
        <end position="87"/>
    </location>
</feature>
<name>A0A9D9J208_9BACT</name>
<dbReference type="AlphaFoldDB" id="A0A9D9J208"/>
<organism evidence="2 3">
    <name type="scientific">Candidatus Cryptobacteroides excrementavium</name>
    <dbReference type="NCBI Taxonomy" id="2840759"/>
    <lineage>
        <taxon>Bacteria</taxon>
        <taxon>Pseudomonadati</taxon>
        <taxon>Bacteroidota</taxon>
        <taxon>Bacteroidia</taxon>
        <taxon>Bacteroidales</taxon>
        <taxon>Candidatus Cryptobacteroides</taxon>
    </lineage>
</organism>
<evidence type="ECO:0000256" key="1">
    <source>
        <dbReference type="SAM" id="MobiDB-lite"/>
    </source>
</evidence>
<protein>
    <submittedName>
        <fullName evidence="2">Uncharacterized protein</fullName>
    </submittedName>
</protein>
<dbReference type="EMBL" id="JADILX010000075">
    <property type="protein sequence ID" value="MBO8485648.1"/>
    <property type="molecule type" value="Genomic_DNA"/>
</dbReference>
<gene>
    <name evidence="2" type="ORF">IAB78_04405</name>
</gene>
<evidence type="ECO:0000313" key="2">
    <source>
        <dbReference type="EMBL" id="MBO8485648.1"/>
    </source>
</evidence>
<proteinExistence type="predicted"/>